<feature type="region of interest" description="Disordered" evidence="1">
    <location>
        <begin position="26"/>
        <end position="48"/>
    </location>
</feature>
<gene>
    <name evidence="2" type="ORF">UFOPK3001_02405</name>
</gene>
<sequence length="180" mass="18984">MKIRTYLMITGAFAVLVPLAACGGSSKSSSTTVAGESSATTVAGESSATTAVDIKPRDNDYCSKVKEYNLKADALTGAMSSTNVAEVKAAFETMQVMIHDLDNDPPSEIADAVHTMREASDEIITIFQKYDYDFTKLAGAPEYVKLAETMDGSAISEANEKLDAYSTGVCGLPPDTTLAS</sequence>
<accession>A0A6J6ZWM8</accession>
<evidence type="ECO:0000313" key="2">
    <source>
        <dbReference type="EMBL" id="CAB4824881.1"/>
    </source>
</evidence>
<name>A0A6J6ZWM8_9ZZZZ</name>
<proteinExistence type="predicted"/>
<dbReference type="AlphaFoldDB" id="A0A6J6ZWM8"/>
<dbReference type="EMBL" id="CAFAAJ010000233">
    <property type="protein sequence ID" value="CAB4824881.1"/>
    <property type="molecule type" value="Genomic_DNA"/>
</dbReference>
<organism evidence="2">
    <name type="scientific">freshwater metagenome</name>
    <dbReference type="NCBI Taxonomy" id="449393"/>
    <lineage>
        <taxon>unclassified sequences</taxon>
        <taxon>metagenomes</taxon>
        <taxon>ecological metagenomes</taxon>
    </lineage>
</organism>
<evidence type="ECO:0000256" key="1">
    <source>
        <dbReference type="SAM" id="MobiDB-lite"/>
    </source>
</evidence>
<reference evidence="2" key="1">
    <citation type="submission" date="2020-05" db="EMBL/GenBank/DDBJ databases">
        <authorList>
            <person name="Chiriac C."/>
            <person name="Salcher M."/>
            <person name="Ghai R."/>
            <person name="Kavagutti S V."/>
        </authorList>
    </citation>
    <scope>NUCLEOTIDE SEQUENCE</scope>
</reference>
<protein>
    <submittedName>
        <fullName evidence="2">Unannotated protein</fullName>
    </submittedName>
</protein>